<feature type="transmembrane region" description="Helical" evidence="9">
    <location>
        <begin position="156"/>
        <end position="175"/>
    </location>
</feature>
<protein>
    <recommendedName>
        <fullName evidence="9">Sulfate transport system permease protein CysT</fullName>
    </recommendedName>
</protein>
<keyword evidence="3 9" id="KW-0813">Transport</keyword>
<feature type="transmembrane region" description="Helical" evidence="9">
    <location>
        <begin position="207"/>
        <end position="225"/>
    </location>
</feature>
<evidence type="ECO:0000313" key="12">
    <source>
        <dbReference type="Proteomes" id="UP001156682"/>
    </source>
</evidence>
<keyword evidence="4 9" id="KW-0812">Transmembrane</keyword>
<dbReference type="Proteomes" id="UP001156682">
    <property type="component" value="Unassembled WGS sequence"/>
</dbReference>
<feature type="transmembrane region" description="Helical" evidence="9">
    <location>
        <begin position="28"/>
        <end position="56"/>
    </location>
</feature>
<accession>A0ABQ6A1P1</accession>
<comment type="function">
    <text evidence="9">Part of the ABC transporter complex (TC 3.A.1.6.1) involved in sulfate/thiosulfate import.</text>
</comment>
<evidence type="ECO:0000256" key="7">
    <source>
        <dbReference type="ARBA" id="ARBA00023136"/>
    </source>
</evidence>
<dbReference type="SUPFAM" id="SSF161098">
    <property type="entry name" value="MetI-like"/>
    <property type="match status" value="1"/>
</dbReference>
<dbReference type="InterPro" id="IPR005667">
    <property type="entry name" value="Sulph_transpt2"/>
</dbReference>
<dbReference type="Pfam" id="PF00528">
    <property type="entry name" value="BPD_transp_1"/>
    <property type="match status" value="1"/>
</dbReference>
<dbReference type="InterPro" id="IPR035906">
    <property type="entry name" value="MetI-like_sf"/>
</dbReference>
<feature type="transmembrane region" description="Helical" evidence="9">
    <location>
        <begin position="231"/>
        <end position="254"/>
    </location>
</feature>
<feature type="domain" description="ABC transmembrane type-1" evidence="10">
    <location>
        <begin position="79"/>
        <end position="282"/>
    </location>
</feature>
<evidence type="ECO:0000313" key="11">
    <source>
        <dbReference type="EMBL" id="GLR65308.1"/>
    </source>
</evidence>
<evidence type="ECO:0000256" key="4">
    <source>
        <dbReference type="ARBA" id="ARBA00022692"/>
    </source>
</evidence>
<dbReference type="InterPro" id="IPR011865">
    <property type="entry name" value="CysT_permease"/>
</dbReference>
<reference evidence="12" key="1">
    <citation type="journal article" date="2019" name="Int. J. Syst. Evol. Microbiol.">
        <title>The Global Catalogue of Microorganisms (GCM) 10K type strain sequencing project: providing services to taxonomists for standard genome sequencing and annotation.</title>
        <authorList>
            <consortium name="The Broad Institute Genomics Platform"/>
            <consortium name="The Broad Institute Genome Sequencing Center for Infectious Disease"/>
            <person name="Wu L."/>
            <person name="Ma J."/>
        </authorList>
    </citation>
    <scope>NUCLEOTIDE SEQUENCE [LARGE SCALE GENOMIC DNA]</scope>
    <source>
        <strain evidence="12">NBRC 100033</strain>
    </source>
</reference>
<keyword evidence="6 9" id="KW-0764">Sulfate transport</keyword>
<dbReference type="RefSeq" id="WP_051610441.1">
    <property type="nucleotide sequence ID" value="NZ_BSOR01000080.1"/>
</dbReference>
<comment type="subunit">
    <text evidence="2">The complex is composed of two ATP-binding proteins (CysA), two transmembrane proteins (CysT and CysW) and a solute-binding protein (CysP).</text>
</comment>
<evidence type="ECO:0000256" key="1">
    <source>
        <dbReference type="ARBA" id="ARBA00004651"/>
    </source>
</evidence>
<dbReference type="Gene3D" id="1.10.3720.10">
    <property type="entry name" value="MetI-like"/>
    <property type="match status" value="1"/>
</dbReference>
<evidence type="ECO:0000256" key="8">
    <source>
        <dbReference type="ARBA" id="ARBA00025323"/>
    </source>
</evidence>
<dbReference type="PROSITE" id="PS50928">
    <property type="entry name" value="ABC_TM1"/>
    <property type="match status" value="1"/>
</dbReference>
<evidence type="ECO:0000256" key="5">
    <source>
        <dbReference type="ARBA" id="ARBA00022989"/>
    </source>
</evidence>
<feature type="transmembrane region" description="Helical" evidence="9">
    <location>
        <begin position="117"/>
        <end position="144"/>
    </location>
</feature>
<comment type="caution">
    <text evidence="11">The sequence shown here is derived from an EMBL/GenBank/DDBJ whole genome shotgun (WGS) entry which is preliminary data.</text>
</comment>
<keyword evidence="12" id="KW-1185">Reference proteome</keyword>
<comment type="similarity">
    <text evidence="9">Belongs to the binding-protein-dependent transport system permease family. CysTW subfamily.</text>
</comment>
<evidence type="ECO:0000256" key="2">
    <source>
        <dbReference type="ARBA" id="ARBA00011779"/>
    </source>
</evidence>
<dbReference type="PANTHER" id="PTHR30406:SF10">
    <property type="entry name" value="SULFATE TRANSPORT SYSTEM PERMEASE PROTEIN CYST"/>
    <property type="match status" value="1"/>
</dbReference>
<comment type="function">
    <text evidence="8">Part of the ABC transporter complex CysAWTP (TC 3.A.1.6.1) involved in sulfate/thiosulfate import. Probably responsible for the translocation of the substrate across the membrane.</text>
</comment>
<keyword evidence="5 9" id="KW-1133">Transmembrane helix</keyword>
<dbReference type="PANTHER" id="PTHR30406">
    <property type="entry name" value="SULFATE TRANSPORT SYSTEM PERMEASE PROTEIN"/>
    <property type="match status" value="1"/>
</dbReference>
<name>A0ABQ6A1P1_9GAMM</name>
<dbReference type="InterPro" id="IPR000515">
    <property type="entry name" value="MetI-like"/>
</dbReference>
<gene>
    <name evidence="11" type="primary">cysT</name>
    <name evidence="11" type="ORF">GCM10007878_27470</name>
</gene>
<dbReference type="NCBIfam" id="NF008208">
    <property type="entry name" value="PRK10971.1"/>
    <property type="match status" value="1"/>
</dbReference>
<dbReference type="CDD" id="cd06261">
    <property type="entry name" value="TM_PBP2"/>
    <property type="match status" value="1"/>
</dbReference>
<evidence type="ECO:0000259" key="10">
    <source>
        <dbReference type="PROSITE" id="PS50928"/>
    </source>
</evidence>
<keyword evidence="7 9" id="KW-0472">Membrane</keyword>
<organism evidence="11 12">
    <name type="scientific">Marinospirillum insulare</name>
    <dbReference type="NCBI Taxonomy" id="217169"/>
    <lineage>
        <taxon>Bacteria</taxon>
        <taxon>Pseudomonadati</taxon>
        <taxon>Pseudomonadota</taxon>
        <taxon>Gammaproteobacteria</taxon>
        <taxon>Oceanospirillales</taxon>
        <taxon>Oceanospirillaceae</taxon>
        <taxon>Marinospirillum</taxon>
    </lineage>
</organism>
<evidence type="ECO:0000256" key="9">
    <source>
        <dbReference type="RuleBase" id="RU366001"/>
    </source>
</evidence>
<dbReference type="NCBIfam" id="TIGR02139">
    <property type="entry name" value="permease_CysT"/>
    <property type="match status" value="1"/>
</dbReference>
<comment type="subcellular location">
    <subcellularLocation>
        <location evidence="1">Cell membrane</location>
        <topology evidence="1">Multi-pass membrane protein</topology>
    </subcellularLocation>
</comment>
<evidence type="ECO:0000256" key="3">
    <source>
        <dbReference type="ARBA" id="ARBA00022448"/>
    </source>
</evidence>
<dbReference type="NCBIfam" id="TIGR00969">
    <property type="entry name" value="3a0106s02"/>
    <property type="match status" value="1"/>
</dbReference>
<feature type="transmembrane region" description="Helical" evidence="9">
    <location>
        <begin position="261"/>
        <end position="285"/>
    </location>
</feature>
<feature type="transmembrane region" description="Helical" evidence="9">
    <location>
        <begin position="76"/>
        <end position="105"/>
    </location>
</feature>
<evidence type="ECO:0000256" key="6">
    <source>
        <dbReference type="ARBA" id="ARBA00023032"/>
    </source>
</evidence>
<sequence>MTPANQLSKSFTYKSLISKSFKVTGRQVLPGFALSLGISLLFISLVLLLPLSGLLIQTAGMSWADYWAVVTDPRVMASYQVTLLMALGASLLNGLVGLLVAWVLVRYTFPGKRLIDALVDLPFALPTAVAGITLATLFSASGWYGQGLAKLGIQVAYTPLGILIAMLFTSLPFVVRNVQPVMEDLNSGDEEAALSLSAKDWTVFRRVIFPAIWPALVMGVVLSFIRSLGEFGAVIFIAGNMPYLSEVTSLMIFVRLQEFDYAAASAIASVILMASLLLLFAVNVWQTRYLKRLKGN</sequence>
<proteinExistence type="inferred from homology"/>
<dbReference type="EMBL" id="BSOR01000080">
    <property type="protein sequence ID" value="GLR65308.1"/>
    <property type="molecule type" value="Genomic_DNA"/>
</dbReference>